<dbReference type="Proteomes" id="UP000663827">
    <property type="component" value="Unassembled WGS sequence"/>
</dbReference>
<dbReference type="EMBL" id="CAJNJQ010003013">
    <property type="protein sequence ID" value="CAE7190359.1"/>
    <property type="molecule type" value="Genomic_DNA"/>
</dbReference>
<dbReference type="AlphaFoldDB" id="A0A8H3E6Q6"/>
<accession>A0A8H3E6Q6</accession>
<feature type="region of interest" description="Disordered" evidence="1">
    <location>
        <begin position="1"/>
        <end position="28"/>
    </location>
</feature>
<name>A0A8H3E6Q6_9AGAM</name>
<evidence type="ECO:0008006" key="4">
    <source>
        <dbReference type="Google" id="ProtNLM"/>
    </source>
</evidence>
<organism evidence="2 3">
    <name type="scientific">Rhizoctonia solani</name>
    <dbReference type="NCBI Taxonomy" id="456999"/>
    <lineage>
        <taxon>Eukaryota</taxon>
        <taxon>Fungi</taxon>
        <taxon>Dikarya</taxon>
        <taxon>Basidiomycota</taxon>
        <taxon>Agaricomycotina</taxon>
        <taxon>Agaricomycetes</taxon>
        <taxon>Cantharellales</taxon>
        <taxon>Ceratobasidiaceae</taxon>
        <taxon>Rhizoctonia</taxon>
    </lineage>
</organism>
<evidence type="ECO:0000313" key="3">
    <source>
        <dbReference type="Proteomes" id="UP000663827"/>
    </source>
</evidence>
<evidence type="ECO:0000313" key="2">
    <source>
        <dbReference type="EMBL" id="CAE7190359.1"/>
    </source>
</evidence>
<protein>
    <recommendedName>
        <fullName evidence="4">BTB domain-containing protein</fullName>
    </recommendedName>
</protein>
<proteinExistence type="predicted"/>
<reference evidence="2" key="1">
    <citation type="submission" date="2021-01" db="EMBL/GenBank/DDBJ databases">
        <authorList>
            <person name="Kaushik A."/>
        </authorList>
    </citation>
    <scope>NUCLEOTIDE SEQUENCE</scope>
    <source>
        <strain evidence="2">AG5</strain>
    </source>
</reference>
<evidence type="ECO:0000256" key="1">
    <source>
        <dbReference type="SAM" id="MobiDB-lite"/>
    </source>
</evidence>
<comment type="caution">
    <text evidence="2">The sequence shown here is derived from an EMBL/GenBank/DDBJ whole genome shotgun (WGS) entry which is preliminary data.</text>
</comment>
<sequence>MNSESSRPVPTPAPVGATPSLLDNESAVSFGNNKHSDAAAAVIINQGTEPAPVHPEFAFSDGSVQVQATDQTFWVHEYHLNKFAVFAALIQAAKSSGKVSDVDRRIVVACDKTTNGEDIYNTLKVIYASHIDGIPDFSSSILTSTLRIASLFDYPALRKFAISKLEGMKMPAIQRIQLSDEFTLPSWETPAFTELCSRKEPISQAEAEILGMSRFVEIAQIRETERTRLAIKFAGGVYEELLEASGLSASSQLEGSNDSDPVQNKFEYSSGHSVLPTCNCRVGGNNTSGYVVRHCGLHQAAPQILKEGQTLLKECQDLLARIGTIRSSISSRLEHDSSPGKFDGLGLSTELSRASWIRRECAVAS</sequence>
<gene>
    <name evidence="2" type="ORF">RDB_LOCUS126914</name>
</gene>